<keyword evidence="1" id="KW-0812">Transmembrane</keyword>
<dbReference type="Proteomes" id="UP000015104">
    <property type="component" value="Unassembled WGS sequence"/>
</dbReference>
<name>T1KJL2_TETUR</name>
<evidence type="ECO:0000256" key="1">
    <source>
        <dbReference type="SAM" id="Phobius"/>
    </source>
</evidence>
<feature type="transmembrane region" description="Helical" evidence="1">
    <location>
        <begin position="21"/>
        <end position="43"/>
    </location>
</feature>
<proteinExistence type="predicted"/>
<sequence>MLSTNGANANDLSKVRSKTKLFLLVLIGIQFTLSLIEFVFAIVNGYVEAILITVISVCIDGTLLSAIFMQWRTVLRVFRTIIIVIVIICVISSLAGILVLVGGEKMDKEQIADDLITVIIGSLIYSLLAYLLGKYLDQISVSEQFSYST</sequence>
<organism evidence="2 3">
    <name type="scientific">Tetranychus urticae</name>
    <name type="common">Two-spotted spider mite</name>
    <dbReference type="NCBI Taxonomy" id="32264"/>
    <lineage>
        <taxon>Eukaryota</taxon>
        <taxon>Metazoa</taxon>
        <taxon>Ecdysozoa</taxon>
        <taxon>Arthropoda</taxon>
        <taxon>Chelicerata</taxon>
        <taxon>Arachnida</taxon>
        <taxon>Acari</taxon>
        <taxon>Acariformes</taxon>
        <taxon>Trombidiformes</taxon>
        <taxon>Prostigmata</taxon>
        <taxon>Eleutherengona</taxon>
        <taxon>Raphignathae</taxon>
        <taxon>Tetranychoidea</taxon>
        <taxon>Tetranychidae</taxon>
        <taxon>Tetranychus</taxon>
    </lineage>
</organism>
<accession>T1KJL2</accession>
<feature type="transmembrane region" description="Helical" evidence="1">
    <location>
        <begin position="81"/>
        <end position="103"/>
    </location>
</feature>
<keyword evidence="1" id="KW-1133">Transmembrane helix</keyword>
<feature type="transmembrane region" description="Helical" evidence="1">
    <location>
        <begin position="115"/>
        <end position="133"/>
    </location>
</feature>
<dbReference type="EnsemblMetazoa" id="tetur13g00350.1">
    <property type="protein sequence ID" value="tetur13g00350.1"/>
    <property type="gene ID" value="tetur13g00350"/>
</dbReference>
<keyword evidence="1" id="KW-0472">Membrane</keyword>
<reference evidence="3" key="1">
    <citation type="submission" date="2011-08" db="EMBL/GenBank/DDBJ databases">
        <authorList>
            <person name="Rombauts S."/>
        </authorList>
    </citation>
    <scope>NUCLEOTIDE SEQUENCE</scope>
    <source>
        <strain evidence="3">London</strain>
    </source>
</reference>
<feature type="transmembrane region" description="Helical" evidence="1">
    <location>
        <begin position="49"/>
        <end position="69"/>
    </location>
</feature>
<dbReference type="HOGENOM" id="CLU_146953_0_0_1"/>
<protein>
    <recommendedName>
        <fullName evidence="4">MARVEL domain-containing protein</fullName>
    </recommendedName>
</protein>
<reference evidence="2" key="2">
    <citation type="submission" date="2015-06" db="UniProtKB">
        <authorList>
            <consortium name="EnsemblMetazoa"/>
        </authorList>
    </citation>
    <scope>IDENTIFICATION</scope>
</reference>
<evidence type="ECO:0000313" key="3">
    <source>
        <dbReference type="Proteomes" id="UP000015104"/>
    </source>
</evidence>
<dbReference type="EMBL" id="CAEY01000163">
    <property type="status" value="NOT_ANNOTATED_CDS"/>
    <property type="molecule type" value="Genomic_DNA"/>
</dbReference>
<evidence type="ECO:0000313" key="2">
    <source>
        <dbReference type="EnsemblMetazoa" id="tetur13g00350.1"/>
    </source>
</evidence>
<dbReference type="AlphaFoldDB" id="T1KJL2"/>
<evidence type="ECO:0008006" key="4">
    <source>
        <dbReference type="Google" id="ProtNLM"/>
    </source>
</evidence>
<keyword evidence="3" id="KW-1185">Reference proteome</keyword>